<feature type="domain" description="Aminoglycoside phosphotransferase" evidence="1">
    <location>
        <begin position="36"/>
        <end position="260"/>
    </location>
</feature>
<dbReference type="Pfam" id="PF01636">
    <property type="entry name" value="APH"/>
    <property type="match status" value="1"/>
</dbReference>
<dbReference type="Gene3D" id="3.90.1200.10">
    <property type="match status" value="1"/>
</dbReference>
<keyword evidence="3" id="KW-1185">Reference proteome</keyword>
<dbReference type="InterPro" id="IPR011009">
    <property type="entry name" value="Kinase-like_dom_sf"/>
</dbReference>
<evidence type="ECO:0000313" key="3">
    <source>
        <dbReference type="Proteomes" id="UP000054761"/>
    </source>
</evidence>
<evidence type="ECO:0000313" key="2">
    <source>
        <dbReference type="EMBL" id="KTD21495.1"/>
    </source>
</evidence>
<dbReference type="GO" id="GO:0016740">
    <property type="term" value="F:transferase activity"/>
    <property type="evidence" value="ECO:0007669"/>
    <property type="project" value="UniProtKB-KW"/>
</dbReference>
<evidence type="ECO:0000259" key="1">
    <source>
        <dbReference type="Pfam" id="PF01636"/>
    </source>
</evidence>
<dbReference type="RefSeq" id="WP_058501947.1">
    <property type="nucleotide sequence ID" value="NZ_CP038273.1"/>
</dbReference>
<dbReference type="PATRIC" id="fig|454.4.peg.1745"/>
<organism evidence="2 3">
    <name type="scientific">Legionella israelensis</name>
    <dbReference type="NCBI Taxonomy" id="454"/>
    <lineage>
        <taxon>Bacteria</taxon>
        <taxon>Pseudomonadati</taxon>
        <taxon>Pseudomonadota</taxon>
        <taxon>Gammaproteobacteria</taxon>
        <taxon>Legionellales</taxon>
        <taxon>Legionellaceae</taxon>
        <taxon>Legionella</taxon>
    </lineage>
</organism>
<name>A0A0W0VN34_9GAMM</name>
<dbReference type="PANTHER" id="PTHR21310">
    <property type="entry name" value="AMINOGLYCOSIDE PHOSPHOTRANSFERASE-RELATED-RELATED"/>
    <property type="match status" value="1"/>
</dbReference>
<protein>
    <submittedName>
        <fullName evidence="2">Aminoglycoside phosphotransferase</fullName>
    </submittedName>
</protein>
<proteinExistence type="predicted"/>
<dbReference type="OrthoDB" id="3806873at2"/>
<dbReference type="Proteomes" id="UP000054761">
    <property type="component" value="Unassembled WGS sequence"/>
</dbReference>
<accession>A0A0W0VN34</accession>
<dbReference type="PANTHER" id="PTHR21310:SF42">
    <property type="entry name" value="BIFUNCTIONAL AAC_APH"/>
    <property type="match status" value="1"/>
</dbReference>
<dbReference type="SUPFAM" id="SSF56112">
    <property type="entry name" value="Protein kinase-like (PK-like)"/>
    <property type="match status" value="1"/>
</dbReference>
<dbReference type="InterPro" id="IPR002575">
    <property type="entry name" value="Aminoglycoside_PTrfase"/>
</dbReference>
<dbReference type="STRING" id="454.Lisr_1604"/>
<dbReference type="InterPro" id="IPR051678">
    <property type="entry name" value="AGP_Transferase"/>
</dbReference>
<dbReference type="EMBL" id="LNYH01000093">
    <property type="protein sequence ID" value="KTD21495.1"/>
    <property type="molecule type" value="Genomic_DNA"/>
</dbReference>
<comment type="caution">
    <text evidence="2">The sequence shown here is derived from an EMBL/GenBank/DDBJ whole genome shotgun (WGS) entry which is preliminary data.</text>
</comment>
<gene>
    <name evidence="2" type="ORF">Lisr_1604</name>
</gene>
<keyword evidence="2" id="KW-0808">Transferase</keyword>
<dbReference type="Gene3D" id="3.30.200.20">
    <property type="entry name" value="Phosphorylase Kinase, domain 1"/>
    <property type="match status" value="1"/>
</dbReference>
<reference evidence="2 3" key="1">
    <citation type="submission" date="2015-11" db="EMBL/GenBank/DDBJ databases">
        <title>Genomic analysis of 38 Legionella species identifies large and diverse effector repertoires.</title>
        <authorList>
            <person name="Burstein D."/>
            <person name="Amaro F."/>
            <person name="Zusman T."/>
            <person name="Lifshitz Z."/>
            <person name="Cohen O."/>
            <person name="Gilbert J.A."/>
            <person name="Pupko T."/>
            <person name="Shuman H.A."/>
            <person name="Segal G."/>
        </authorList>
    </citation>
    <scope>NUCLEOTIDE SEQUENCE [LARGE SCALE GENOMIC DNA]</scope>
    <source>
        <strain evidence="2 3">Bercovier 4</strain>
    </source>
</reference>
<dbReference type="AlphaFoldDB" id="A0A0W0VN34"/>
<dbReference type="CDD" id="cd05155">
    <property type="entry name" value="APH_ChoK_like_1"/>
    <property type="match status" value="1"/>
</dbReference>
<sequence>MMTNQSVNIHSDLVKQLILSQFPQWKDLPIKPVTLSGWDNRTYHLGDEMLVRLPSAESYAAQVDKEQTWLPKLALKLPLQIPKPLALGQPEFGYPFNWSVYEWIKGRSLAEVEVDKQTLAKELADFLTHLYQIPAMEGPASGAHNFYRGGSLAVYDAETRQAIQILDTSIDAKTALKIWQIALAARWQNAPVWVHGDISPGNLIIRDEHLHAVIDFGLLSVGDPACDLVMAWNYFESKSRQGFKEAMALDNNTWHRARGWALWKALIIACGMSKTNAVEANRSHQIIEDIINEYQHSPNE</sequence>